<dbReference type="RefSeq" id="WP_006418948.1">
    <property type="nucleotide sequence ID" value="NZ_AENN01000017.1"/>
</dbReference>
<sequence>MIGYSEHRPTQAIVNLSAIEANIKWQQAKLEPGQSLIAVVKANAYGLGAEQVARTALKAGAEGLAVATVDEGISLRKAGIIQVPILVLGLTDPQGIAEILHYNLTVTVSDLDFFDQAYQQLLTTDDLYLLDNLKLPFHLALDTGMTRIGLRTETEVSDFVTKIQAYDWVDFQGVFTHFSTIGGGPQDYVEYQWQRWLDLTALIPESVKIRHYANSAMGLWQDRQPASTWVRYGVAMYGLDPMDRIPSHFKEQVDTSQLGLNEEDPLQPALELISEIVYVKEIPQGTKISYGATYQSSEKEWIATIPIGYADGWLRSYQVIPVLVEGHACPVVGRINMDQLMIRLPHYYPKGTPVTLIGPDHGAYNHISWIAQQTSTIGYEIMTNLSDRIPRIYIP</sequence>
<evidence type="ECO:0000259" key="8">
    <source>
        <dbReference type="SMART" id="SM01005"/>
    </source>
</evidence>
<dbReference type="SUPFAM" id="SSF50621">
    <property type="entry name" value="Alanine racemase C-terminal domain-like"/>
    <property type="match status" value="1"/>
</dbReference>
<dbReference type="FunFam" id="2.40.37.10:FF:000006">
    <property type="entry name" value="Alanine racemase"/>
    <property type="match status" value="1"/>
</dbReference>
<dbReference type="GO" id="GO:0005829">
    <property type="term" value="C:cytosol"/>
    <property type="evidence" value="ECO:0007669"/>
    <property type="project" value="TreeGrafter"/>
</dbReference>
<dbReference type="PROSITE" id="PS00395">
    <property type="entry name" value="ALANINE_RACEMASE"/>
    <property type="match status" value="1"/>
</dbReference>
<dbReference type="STRING" id="908337.HMPREF9257_0667"/>
<dbReference type="SUPFAM" id="SSF51419">
    <property type="entry name" value="PLP-binding barrel"/>
    <property type="match status" value="1"/>
</dbReference>
<evidence type="ECO:0000256" key="5">
    <source>
        <dbReference type="HAMAP-Rule" id="MF_01201"/>
    </source>
</evidence>
<comment type="caution">
    <text evidence="9">The sequence shown here is derived from an EMBL/GenBank/DDBJ whole genome shotgun (WGS) entry which is preliminary data.</text>
</comment>
<dbReference type="FunFam" id="3.20.20.10:FF:000002">
    <property type="entry name" value="Alanine racemase"/>
    <property type="match status" value="1"/>
</dbReference>
<dbReference type="PRINTS" id="PR00992">
    <property type="entry name" value="ALARACEMASE"/>
</dbReference>
<dbReference type="Gene3D" id="3.20.20.10">
    <property type="entry name" value="Alanine racemase"/>
    <property type="match status" value="1"/>
</dbReference>
<dbReference type="PANTHER" id="PTHR30511:SF0">
    <property type="entry name" value="ALANINE RACEMASE, CATABOLIC-RELATED"/>
    <property type="match status" value="1"/>
</dbReference>
<feature type="binding site" evidence="5 7">
    <location>
        <position position="337"/>
    </location>
    <ligand>
        <name>substrate</name>
    </ligand>
</feature>
<dbReference type="OrthoDB" id="9813814at2"/>
<dbReference type="GO" id="GO:0008784">
    <property type="term" value="F:alanine racemase activity"/>
    <property type="evidence" value="ECO:0007669"/>
    <property type="project" value="UniProtKB-UniRule"/>
</dbReference>
<reference evidence="9 10" key="1">
    <citation type="submission" date="2010-10" db="EMBL/GenBank/DDBJ databases">
        <authorList>
            <person name="Durkin A.S."/>
            <person name="Madupu R."/>
            <person name="Torralba M."/>
            <person name="Gillis M."/>
            <person name="Methe B."/>
            <person name="Sutton G."/>
            <person name="Nelson K.E."/>
        </authorList>
    </citation>
    <scope>NUCLEOTIDE SEQUENCE [LARGE SCALE GENOMIC DNA]</scope>
    <source>
        <strain evidence="9 10">ACS-139-V-Col8</strain>
    </source>
</reference>
<dbReference type="Proteomes" id="UP000005990">
    <property type="component" value="Unassembled WGS sequence"/>
</dbReference>
<evidence type="ECO:0000256" key="1">
    <source>
        <dbReference type="ARBA" id="ARBA00000316"/>
    </source>
</evidence>
<name>E4KQV7_9LACT</name>
<feature type="modified residue" description="N6-(pyridoxal phosphate)lysine" evidence="5 6">
    <location>
        <position position="41"/>
    </location>
</feature>
<keyword evidence="4 5" id="KW-0413">Isomerase</keyword>
<evidence type="ECO:0000256" key="2">
    <source>
        <dbReference type="ARBA" id="ARBA00001933"/>
    </source>
</evidence>
<dbReference type="eggNOG" id="COG0787">
    <property type="taxonomic scope" value="Bacteria"/>
</dbReference>
<dbReference type="AlphaFoldDB" id="E4KQV7"/>
<gene>
    <name evidence="9" type="primary">alr</name>
    <name evidence="9" type="ORF">HMPREF9257_0667</name>
</gene>
<dbReference type="CDD" id="cd00430">
    <property type="entry name" value="PLPDE_III_AR"/>
    <property type="match status" value="1"/>
</dbReference>
<dbReference type="InterPro" id="IPR020622">
    <property type="entry name" value="Ala_racemase_pyridoxalP-BS"/>
</dbReference>
<comment type="cofactor">
    <cofactor evidence="2 5 6">
        <name>pyridoxal 5'-phosphate</name>
        <dbReference type="ChEBI" id="CHEBI:597326"/>
    </cofactor>
</comment>
<dbReference type="InterPro" id="IPR029066">
    <property type="entry name" value="PLP-binding_barrel"/>
</dbReference>
<evidence type="ECO:0000313" key="10">
    <source>
        <dbReference type="Proteomes" id="UP000005990"/>
    </source>
</evidence>
<dbReference type="GO" id="GO:0009252">
    <property type="term" value="P:peptidoglycan biosynthetic process"/>
    <property type="evidence" value="ECO:0007669"/>
    <property type="project" value="TreeGrafter"/>
</dbReference>
<dbReference type="InterPro" id="IPR000821">
    <property type="entry name" value="Ala_racemase"/>
</dbReference>
<evidence type="ECO:0000256" key="3">
    <source>
        <dbReference type="ARBA" id="ARBA00022898"/>
    </source>
</evidence>
<evidence type="ECO:0000256" key="4">
    <source>
        <dbReference type="ARBA" id="ARBA00023235"/>
    </source>
</evidence>
<comment type="similarity">
    <text evidence="5">Belongs to the alanine racemase family.</text>
</comment>
<organism evidence="9 10">
    <name type="scientific">Eremococcus coleocola ACS-139-V-Col8</name>
    <dbReference type="NCBI Taxonomy" id="908337"/>
    <lineage>
        <taxon>Bacteria</taxon>
        <taxon>Bacillati</taxon>
        <taxon>Bacillota</taxon>
        <taxon>Bacilli</taxon>
        <taxon>Lactobacillales</taxon>
        <taxon>Aerococcaceae</taxon>
        <taxon>Eremococcus</taxon>
    </lineage>
</organism>
<dbReference type="InterPro" id="IPR001608">
    <property type="entry name" value="Ala_racemase_N"/>
</dbReference>
<comment type="catalytic activity">
    <reaction evidence="1 5">
        <text>L-alanine = D-alanine</text>
        <dbReference type="Rhea" id="RHEA:20249"/>
        <dbReference type="ChEBI" id="CHEBI:57416"/>
        <dbReference type="ChEBI" id="CHEBI:57972"/>
        <dbReference type="EC" id="5.1.1.1"/>
    </reaction>
</comment>
<comment type="function">
    <text evidence="5">Catalyzes the interconversion of L-alanine and D-alanine. May also act on other amino acids.</text>
</comment>
<dbReference type="Pfam" id="PF01168">
    <property type="entry name" value="Ala_racemase_N"/>
    <property type="match status" value="1"/>
</dbReference>
<keyword evidence="3 5" id="KW-0663">Pyridoxal phosphate</keyword>
<protein>
    <recommendedName>
        <fullName evidence="5">Alanine racemase</fullName>
        <ecNumber evidence="5">5.1.1.1</ecNumber>
    </recommendedName>
</protein>
<dbReference type="HAMAP" id="MF_01201">
    <property type="entry name" value="Ala_racemase"/>
    <property type="match status" value="1"/>
</dbReference>
<dbReference type="PANTHER" id="PTHR30511">
    <property type="entry name" value="ALANINE RACEMASE"/>
    <property type="match status" value="1"/>
</dbReference>
<dbReference type="GO" id="GO:0030170">
    <property type="term" value="F:pyridoxal phosphate binding"/>
    <property type="evidence" value="ECO:0007669"/>
    <property type="project" value="UniProtKB-UniRule"/>
</dbReference>
<keyword evidence="10" id="KW-1185">Reference proteome</keyword>
<dbReference type="SMART" id="SM01005">
    <property type="entry name" value="Ala_racemase_C"/>
    <property type="match status" value="1"/>
</dbReference>
<dbReference type="GO" id="GO:0030632">
    <property type="term" value="P:D-alanine biosynthetic process"/>
    <property type="evidence" value="ECO:0007669"/>
    <property type="project" value="UniProtKB-UniRule"/>
</dbReference>
<dbReference type="InterPro" id="IPR011079">
    <property type="entry name" value="Ala_racemase_C"/>
</dbReference>
<feature type="active site" description="Proton acceptor; specific for L-alanine" evidence="5">
    <location>
        <position position="290"/>
    </location>
</feature>
<proteinExistence type="inferred from homology"/>
<comment type="pathway">
    <text evidence="5">Amino-acid biosynthesis; D-alanine biosynthesis; D-alanine from L-alanine: step 1/1.</text>
</comment>
<feature type="binding site" evidence="5 7">
    <location>
        <position position="147"/>
    </location>
    <ligand>
        <name>substrate</name>
    </ligand>
</feature>
<dbReference type="EMBL" id="AENN01000017">
    <property type="protein sequence ID" value="EFR30788.1"/>
    <property type="molecule type" value="Genomic_DNA"/>
</dbReference>
<dbReference type="Pfam" id="PF00842">
    <property type="entry name" value="Ala_racemase_C"/>
    <property type="match status" value="1"/>
</dbReference>
<dbReference type="UniPathway" id="UPA00042">
    <property type="reaction ID" value="UER00497"/>
</dbReference>
<dbReference type="NCBIfam" id="TIGR00492">
    <property type="entry name" value="alr"/>
    <property type="match status" value="1"/>
</dbReference>
<feature type="active site" description="Proton acceptor; specific for D-alanine" evidence="5">
    <location>
        <position position="41"/>
    </location>
</feature>
<dbReference type="InterPro" id="IPR009006">
    <property type="entry name" value="Ala_racemase/Decarboxylase_C"/>
</dbReference>
<dbReference type="EC" id="5.1.1.1" evidence="5"/>
<evidence type="ECO:0000313" key="9">
    <source>
        <dbReference type="EMBL" id="EFR30788.1"/>
    </source>
</evidence>
<accession>E4KQV7</accession>
<evidence type="ECO:0000256" key="6">
    <source>
        <dbReference type="PIRSR" id="PIRSR600821-50"/>
    </source>
</evidence>
<feature type="domain" description="Alanine racemase C-terminal" evidence="8">
    <location>
        <begin position="269"/>
        <end position="394"/>
    </location>
</feature>
<evidence type="ECO:0000256" key="7">
    <source>
        <dbReference type="PIRSR" id="PIRSR600821-52"/>
    </source>
</evidence>
<dbReference type="Gene3D" id="2.40.37.10">
    <property type="entry name" value="Lyase, Ornithine Decarboxylase, Chain A, domain 1"/>
    <property type="match status" value="1"/>
</dbReference>